<comment type="subcellular location">
    <subcellularLocation>
        <location evidence="1">Cell membrane</location>
        <topology evidence="1">Multi-pass membrane protein</topology>
    </subcellularLocation>
</comment>
<feature type="transmembrane region" description="Helical" evidence="8">
    <location>
        <begin position="468"/>
        <end position="488"/>
    </location>
</feature>
<organism evidence="12 13">
    <name type="scientific">Salipiger bermudensis (strain DSM 26914 / JCM 13377 / KCTC 12554 / HTCC2601)</name>
    <name type="common">Pelagibaca bermudensis</name>
    <dbReference type="NCBI Taxonomy" id="314265"/>
    <lineage>
        <taxon>Bacteria</taxon>
        <taxon>Pseudomonadati</taxon>
        <taxon>Pseudomonadota</taxon>
        <taxon>Alphaproteobacteria</taxon>
        <taxon>Rhodobacterales</taxon>
        <taxon>Roseobacteraceae</taxon>
        <taxon>Salipiger</taxon>
    </lineage>
</organism>
<protein>
    <submittedName>
        <fullName evidence="12">Small-conductance mechanosensitive ion channel</fullName>
    </submittedName>
</protein>
<keyword evidence="5 8" id="KW-1133">Transmembrane helix</keyword>
<dbReference type="AlphaFoldDB" id="Q0FS98"/>
<dbReference type="Gene3D" id="1.10.287.1260">
    <property type="match status" value="1"/>
</dbReference>
<feature type="transmembrane region" description="Helical" evidence="8">
    <location>
        <begin position="508"/>
        <end position="530"/>
    </location>
</feature>
<evidence type="ECO:0000256" key="1">
    <source>
        <dbReference type="ARBA" id="ARBA00004651"/>
    </source>
</evidence>
<keyword evidence="3" id="KW-1003">Cell membrane</keyword>
<feature type="domain" description="Mechanosensitive ion channel MscS" evidence="9">
    <location>
        <begin position="598"/>
        <end position="660"/>
    </location>
</feature>
<evidence type="ECO:0000313" key="13">
    <source>
        <dbReference type="Proteomes" id="UP000006230"/>
    </source>
</evidence>
<evidence type="ECO:0000256" key="8">
    <source>
        <dbReference type="SAM" id="Phobius"/>
    </source>
</evidence>
<evidence type="ECO:0000256" key="6">
    <source>
        <dbReference type="ARBA" id="ARBA00023136"/>
    </source>
</evidence>
<feature type="transmembrane region" description="Helical" evidence="8">
    <location>
        <begin position="303"/>
        <end position="326"/>
    </location>
</feature>
<evidence type="ECO:0000259" key="9">
    <source>
        <dbReference type="Pfam" id="PF00924"/>
    </source>
</evidence>
<dbReference type="InterPro" id="IPR010920">
    <property type="entry name" value="LSM_dom_sf"/>
</dbReference>
<evidence type="ECO:0000256" key="2">
    <source>
        <dbReference type="ARBA" id="ARBA00008017"/>
    </source>
</evidence>
<comment type="similarity">
    <text evidence="2">Belongs to the MscS (TC 1.A.23) family.</text>
</comment>
<dbReference type="InterPro" id="IPR011066">
    <property type="entry name" value="MscS_channel_C_sf"/>
</dbReference>
<evidence type="ECO:0000256" key="3">
    <source>
        <dbReference type="ARBA" id="ARBA00022475"/>
    </source>
</evidence>
<feature type="transmembrane region" description="Helical" evidence="8">
    <location>
        <begin position="157"/>
        <end position="175"/>
    </location>
</feature>
<dbReference type="Gene3D" id="2.30.30.60">
    <property type="match status" value="1"/>
</dbReference>
<feature type="domain" description="Moderate conductance mechanosensitive channel YbiO-like transmembrane helix 1" evidence="11">
    <location>
        <begin position="419"/>
        <end position="496"/>
    </location>
</feature>
<feature type="transmembrane region" description="Helical" evidence="8">
    <location>
        <begin position="551"/>
        <end position="571"/>
    </location>
</feature>
<reference evidence="12 13" key="1">
    <citation type="journal article" date="2010" name="J. Bacteriol.">
        <title>Genome sequences of Pelagibaca bermudensis HTCC2601T and Maritimibacter alkaliphilus HTCC2654T, the type strains of two marine Roseobacter genera.</title>
        <authorList>
            <person name="Thrash J.C."/>
            <person name="Cho J.C."/>
            <person name="Ferriera S."/>
            <person name="Johnson J."/>
            <person name="Vergin K.L."/>
            <person name="Giovannoni S.J."/>
        </authorList>
    </citation>
    <scope>NUCLEOTIDE SEQUENCE [LARGE SCALE GENOMIC DNA]</scope>
    <source>
        <strain evidence="13">DSM 26914 / JCM 13377 / KCTC 12554 / HTCC2601</strain>
    </source>
</reference>
<dbReference type="SUPFAM" id="SSF50182">
    <property type="entry name" value="Sm-like ribonucleoproteins"/>
    <property type="match status" value="1"/>
</dbReference>
<name>Q0FS98_SALBH</name>
<dbReference type="SUPFAM" id="SSF82689">
    <property type="entry name" value="Mechanosensitive channel protein MscS (YggB), C-terminal domain"/>
    <property type="match status" value="1"/>
</dbReference>
<comment type="caution">
    <text evidence="12">The sequence shown here is derived from an EMBL/GenBank/DDBJ whole genome shotgun (WGS) entry which is preliminary data.</text>
</comment>
<dbReference type="Pfam" id="PF00924">
    <property type="entry name" value="MS_channel_2nd"/>
    <property type="match status" value="1"/>
</dbReference>
<evidence type="ECO:0000256" key="7">
    <source>
        <dbReference type="SAM" id="MobiDB-lite"/>
    </source>
</evidence>
<keyword evidence="13" id="KW-1185">Reference proteome</keyword>
<feature type="domain" description="Mechanosensitive ion channel transmembrane helices 2/3" evidence="10">
    <location>
        <begin position="558"/>
        <end position="596"/>
    </location>
</feature>
<evidence type="ECO:0000259" key="11">
    <source>
        <dbReference type="Pfam" id="PF25392"/>
    </source>
</evidence>
<proteinExistence type="inferred from homology"/>
<dbReference type="InterPro" id="IPR045276">
    <property type="entry name" value="YbiO_bact"/>
</dbReference>
<evidence type="ECO:0000256" key="5">
    <source>
        <dbReference type="ARBA" id="ARBA00022989"/>
    </source>
</evidence>
<dbReference type="GO" id="GO:0008381">
    <property type="term" value="F:mechanosensitive monoatomic ion channel activity"/>
    <property type="evidence" value="ECO:0007669"/>
    <property type="project" value="InterPro"/>
</dbReference>
<dbReference type="EMBL" id="AATQ01000009">
    <property type="protein sequence ID" value="EAU47103.1"/>
    <property type="molecule type" value="Genomic_DNA"/>
</dbReference>
<dbReference type="InterPro" id="IPR049142">
    <property type="entry name" value="MS_channel_1st"/>
</dbReference>
<dbReference type="Pfam" id="PF21088">
    <property type="entry name" value="MS_channel_1st"/>
    <property type="match status" value="1"/>
</dbReference>
<dbReference type="PANTHER" id="PTHR30460">
    <property type="entry name" value="MODERATE CONDUCTANCE MECHANOSENSITIVE CHANNEL YBIO"/>
    <property type="match status" value="1"/>
</dbReference>
<sequence length="788" mass="84927">MSETDKAKKRGDMTFPRRWTAAMLFLVALVCSAILPNQMLAQEATASEPAPSNLDLLLDVIENDDSRAALIDELRAAQSEADAPVDDQIVETLAADGATPPEALSFSRRIALITQEAAQDIASGLETAWTQIIRAPMVFEGLSGGEAGVLLEAAQQLALIIIVTVAVFLVLRRVGKSLYARMDAKAEESGALRTTLLFIASALIDALIVVIAWAAGYLIATLFLGNFGEIGIRQTLYLNAFLLVELAKVGVRLILSPASSSLRPLPISDGSAKYLGSRLNFMVGLAGYGQLLIVPILNTNISFAAGRAVSALIALIVVGLAIWMVLRKRRPVADWLERGGRSKADMARESHLEDQGEPVQTPASEEFPMGTPETPKKKRGGLQVLARNWHVPALLYLLVMLVLVLVQPGDAAFLSLLNSGQVLLVAILGVAVSGVMTRTMVNGVQLPDTVNARLPALQRRLNTFVPKALFVLRLVIFALVVIFAMNAISLIDLKAWMAGQFGRDFTATVFSVVAVLIVSFAIWVGMTSWVDYRLNPEYGTVATSREQTLLTLLRNAATIALVIITLMFVLSEIGLDIAPLLASAGVLGLAIGFGAQKLVQDIITGIFIQFENAMNVGDVVTAGSTTGVVEKLTIRSVSLRDVSGAYHLIPFSSVDMVTNFMREFGYFVCDMGVAYRENIDEVKQAMLDAFEQLRADPEQAANIMGDLEWFGINAFGDSAVVVRARIKCVPGTQWGVGRAYNGVLKEVFDARNIEIPFPHQTIYLGESKSGATQPFHVVAEGGETPGDN</sequence>
<evidence type="ECO:0000259" key="10">
    <source>
        <dbReference type="Pfam" id="PF21088"/>
    </source>
</evidence>
<dbReference type="GO" id="GO:0005886">
    <property type="term" value="C:plasma membrane"/>
    <property type="evidence" value="ECO:0007669"/>
    <property type="project" value="UniProtKB-SubCell"/>
</dbReference>
<feature type="region of interest" description="Disordered" evidence="7">
    <location>
        <begin position="346"/>
        <end position="378"/>
    </location>
</feature>
<feature type="transmembrane region" description="Helical" evidence="8">
    <location>
        <begin position="196"/>
        <end position="224"/>
    </location>
</feature>
<dbReference type="eggNOG" id="COG0668">
    <property type="taxonomic scope" value="Bacteria"/>
</dbReference>
<keyword evidence="6 8" id="KW-0472">Membrane</keyword>
<feature type="transmembrane region" description="Helical" evidence="8">
    <location>
        <begin position="236"/>
        <end position="255"/>
    </location>
</feature>
<evidence type="ECO:0000256" key="4">
    <source>
        <dbReference type="ARBA" id="ARBA00022692"/>
    </source>
</evidence>
<dbReference type="InterPro" id="IPR023408">
    <property type="entry name" value="MscS_beta-dom_sf"/>
</dbReference>
<feature type="transmembrane region" description="Helical" evidence="8">
    <location>
        <begin position="385"/>
        <end position="406"/>
    </location>
</feature>
<dbReference type="SUPFAM" id="SSF82861">
    <property type="entry name" value="Mechanosensitive channel protein MscS (YggB), transmembrane region"/>
    <property type="match status" value="1"/>
</dbReference>
<keyword evidence="4 8" id="KW-0812">Transmembrane</keyword>
<feature type="transmembrane region" description="Helical" evidence="8">
    <location>
        <begin position="412"/>
        <end position="432"/>
    </location>
</feature>
<dbReference type="Gene3D" id="3.30.70.100">
    <property type="match status" value="1"/>
</dbReference>
<feature type="transmembrane region" description="Helical" evidence="8">
    <location>
        <begin position="275"/>
        <end position="297"/>
    </location>
</feature>
<dbReference type="Proteomes" id="UP000006230">
    <property type="component" value="Unassembled WGS sequence"/>
</dbReference>
<dbReference type="HOGENOM" id="CLU_013626_2_0_5"/>
<dbReference type="STRING" id="314265.R2601_05028"/>
<dbReference type="Pfam" id="PF25392">
    <property type="entry name" value="MS_channel_TM1"/>
    <property type="match status" value="1"/>
</dbReference>
<dbReference type="InterPro" id="IPR057485">
    <property type="entry name" value="YbiO-like_TM1"/>
</dbReference>
<dbReference type="InterPro" id="IPR011014">
    <property type="entry name" value="MscS_channel_TM-2"/>
</dbReference>
<gene>
    <name evidence="12" type="ORF">R2601_05028</name>
</gene>
<dbReference type="PANTHER" id="PTHR30460:SF0">
    <property type="entry name" value="MODERATE CONDUCTANCE MECHANOSENSITIVE CHANNEL YBIO"/>
    <property type="match status" value="1"/>
</dbReference>
<dbReference type="InterPro" id="IPR006685">
    <property type="entry name" value="MscS_channel_2nd"/>
</dbReference>
<accession>Q0FS98</accession>
<evidence type="ECO:0000313" key="12">
    <source>
        <dbReference type="EMBL" id="EAU47103.1"/>
    </source>
</evidence>